<sequence>MNKIYLLLLLLFFSSASYAQEKENSTLFVFIGEKVEVKEFSPDVKKGTIIMDGAFKAKYKIIKNIHGNYPKDTIEFEAYDHYGVPAFSKYKHVLLYVSEQGGKLYHEKYQYSDVYLTKGNKWAGPYSSSDYEHPDNENTSIKPVRVKFKEEVSVDISEFKKEAIDRWFPSPYYKITGNKAIVVMGNYINELFQLKKDGILKARGYYFDN</sequence>
<protein>
    <submittedName>
        <fullName evidence="2">Uncharacterized protein</fullName>
    </submittedName>
</protein>
<comment type="caution">
    <text evidence="2">The sequence shown here is derived from an EMBL/GenBank/DDBJ whole genome shotgun (WGS) entry which is preliminary data.</text>
</comment>
<proteinExistence type="predicted"/>
<dbReference type="Proteomes" id="UP000557307">
    <property type="component" value="Unassembled WGS sequence"/>
</dbReference>
<accession>A0A840TYC6</accession>
<name>A0A840TYC6_9BACT</name>
<reference evidence="2 3" key="1">
    <citation type="submission" date="2020-08" db="EMBL/GenBank/DDBJ databases">
        <title>Genomic Encyclopedia of Type Strains, Phase IV (KMG-IV): sequencing the most valuable type-strain genomes for metagenomic binning, comparative biology and taxonomic classification.</title>
        <authorList>
            <person name="Goeker M."/>
        </authorList>
    </citation>
    <scope>NUCLEOTIDE SEQUENCE [LARGE SCALE GENOMIC DNA]</scope>
    <source>
        <strain evidence="2 3">DSM 105074</strain>
    </source>
</reference>
<feature type="chain" id="PRO_5032652799" evidence="1">
    <location>
        <begin position="20"/>
        <end position="209"/>
    </location>
</feature>
<organism evidence="2 3">
    <name type="scientific">Rhabdobacter roseus</name>
    <dbReference type="NCBI Taxonomy" id="1655419"/>
    <lineage>
        <taxon>Bacteria</taxon>
        <taxon>Pseudomonadati</taxon>
        <taxon>Bacteroidota</taxon>
        <taxon>Cytophagia</taxon>
        <taxon>Cytophagales</taxon>
        <taxon>Cytophagaceae</taxon>
        <taxon>Rhabdobacter</taxon>
    </lineage>
</organism>
<feature type="signal peptide" evidence="1">
    <location>
        <begin position="1"/>
        <end position="19"/>
    </location>
</feature>
<evidence type="ECO:0000313" key="3">
    <source>
        <dbReference type="Proteomes" id="UP000557307"/>
    </source>
</evidence>
<evidence type="ECO:0000313" key="2">
    <source>
        <dbReference type="EMBL" id="MBB5284649.1"/>
    </source>
</evidence>
<evidence type="ECO:0000256" key="1">
    <source>
        <dbReference type="SAM" id="SignalP"/>
    </source>
</evidence>
<dbReference type="RefSeq" id="WP_184174567.1">
    <property type="nucleotide sequence ID" value="NZ_JACHGF010000003.1"/>
</dbReference>
<gene>
    <name evidence="2" type="ORF">HNQ92_002792</name>
</gene>
<keyword evidence="3" id="KW-1185">Reference proteome</keyword>
<dbReference type="AlphaFoldDB" id="A0A840TYC6"/>
<dbReference type="EMBL" id="JACHGF010000003">
    <property type="protein sequence ID" value="MBB5284649.1"/>
    <property type="molecule type" value="Genomic_DNA"/>
</dbReference>
<keyword evidence="1" id="KW-0732">Signal</keyword>